<feature type="domain" description="ABC transmembrane type-1" evidence="7">
    <location>
        <begin position="17"/>
        <end position="197"/>
    </location>
</feature>
<dbReference type="PROSITE" id="PS50928">
    <property type="entry name" value="ABC_TM1"/>
    <property type="match status" value="1"/>
</dbReference>
<keyword evidence="4 6" id="KW-1133">Transmembrane helix</keyword>
<dbReference type="Gene3D" id="1.10.3720.10">
    <property type="entry name" value="MetI-like"/>
    <property type="match status" value="1"/>
</dbReference>
<protein>
    <submittedName>
        <fullName evidence="8">ABC transporter permease</fullName>
    </submittedName>
</protein>
<dbReference type="PANTHER" id="PTHR30177:SF4">
    <property type="entry name" value="OSMOPROTECTANT IMPORT PERMEASE PROTEIN OSMW"/>
    <property type="match status" value="1"/>
</dbReference>
<dbReference type="RefSeq" id="WP_344937070.1">
    <property type="nucleotide sequence ID" value="NZ_BAAAZR010000002.1"/>
</dbReference>
<evidence type="ECO:0000256" key="4">
    <source>
        <dbReference type="ARBA" id="ARBA00022989"/>
    </source>
</evidence>
<accession>A0ABP7HUG8</accession>
<dbReference type="SUPFAM" id="SSF161098">
    <property type="entry name" value="MetI-like"/>
    <property type="match status" value="1"/>
</dbReference>
<evidence type="ECO:0000256" key="5">
    <source>
        <dbReference type="ARBA" id="ARBA00023136"/>
    </source>
</evidence>
<dbReference type="InterPro" id="IPR035906">
    <property type="entry name" value="MetI-like_sf"/>
</dbReference>
<feature type="transmembrane region" description="Helical" evidence="6">
    <location>
        <begin position="52"/>
        <end position="71"/>
    </location>
</feature>
<feature type="transmembrane region" description="Helical" evidence="6">
    <location>
        <begin position="77"/>
        <end position="95"/>
    </location>
</feature>
<comment type="similarity">
    <text evidence="6">Belongs to the binding-protein-dependent transport system permease family.</text>
</comment>
<dbReference type="Proteomes" id="UP001500888">
    <property type="component" value="Unassembled WGS sequence"/>
</dbReference>
<dbReference type="PRINTS" id="PR00173">
    <property type="entry name" value="EDTRNSPORT"/>
</dbReference>
<name>A0ABP7HUG8_9ACTN</name>
<dbReference type="PANTHER" id="PTHR30177">
    <property type="entry name" value="GLYCINE BETAINE/L-PROLINE TRANSPORT SYSTEM PERMEASE PROTEIN PROW"/>
    <property type="match status" value="1"/>
</dbReference>
<dbReference type="InterPro" id="IPR000515">
    <property type="entry name" value="MetI-like"/>
</dbReference>
<evidence type="ECO:0000313" key="8">
    <source>
        <dbReference type="EMBL" id="GAA3800563.1"/>
    </source>
</evidence>
<organism evidence="8 9">
    <name type="scientific">Sphaerisporangium flaviroseum</name>
    <dbReference type="NCBI Taxonomy" id="509199"/>
    <lineage>
        <taxon>Bacteria</taxon>
        <taxon>Bacillati</taxon>
        <taxon>Actinomycetota</taxon>
        <taxon>Actinomycetes</taxon>
        <taxon>Streptosporangiales</taxon>
        <taxon>Streptosporangiaceae</taxon>
        <taxon>Sphaerisporangium</taxon>
    </lineage>
</organism>
<evidence type="ECO:0000256" key="6">
    <source>
        <dbReference type="RuleBase" id="RU363032"/>
    </source>
</evidence>
<feature type="transmembrane region" description="Helical" evidence="6">
    <location>
        <begin position="131"/>
        <end position="158"/>
    </location>
</feature>
<proteinExistence type="inferred from homology"/>
<keyword evidence="3 6" id="KW-0812">Transmembrane</keyword>
<feature type="transmembrane region" description="Helical" evidence="6">
    <location>
        <begin position="178"/>
        <end position="199"/>
    </location>
</feature>
<keyword evidence="9" id="KW-1185">Reference proteome</keyword>
<evidence type="ECO:0000256" key="3">
    <source>
        <dbReference type="ARBA" id="ARBA00022692"/>
    </source>
</evidence>
<evidence type="ECO:0000256" key="2">
    <source>
        <dbReference type="ARBA" id="ARBA00022448"/>
    </source>
</evidence>
<feature type="transmembrane region" description="Helical" evidence="6">
    <location>
        <begin position="20"/>
        <end position="40"/>
    </location>
</feature>
<keyword evidence="5 6" id="KW-0472">Membrane</keyword>
<comment type="subcellular location">
    <subcellularLocation>
        <location evidence="6">Cell membrane</location>
        <topology evidence="6">Multi-pass membrane protein</topology>
    </subcellularLocation>
    <subcellularLocation>
        <location evidence="1">Membrane</location>
        <topology evidence="1">Multi-pass membrane protein</topology>
    </subcellularLocation>
</comment>
<keyword evidence="2 6" id="KW-0813">Transport</keyword>
<gene>
    <name evidence="8" type="ORF">GCM10022226_20200</name>
</gene>
<reference evidence="9" key="1">
    <citation type="journal article" date="2019" name="Int. J. Syst. Evol. Microbiol.">
        <title>The Global Catalogue of Microorganisms (GCM) 10K type strain sequencing project: providing services to taxonomists for standard genome sequencing and annotation.</title>
        <authorList>
            <consortium name="The Broad Institute Genomics Platform"/>
            <consortium name="The Broad Institute Genome Sequencing Center for Infectious Disease"/>
            <person name="Wu L."/>
            <person name="Ma J."/>
        </authorList>
    </citation>
    <scope>NUCLEOTIDE SEQUENCE [LARGE SCALE GENOMIC DNA]</scope>
    <source>
        <strain evidence="9">JCM 16908</strain>
    </source>
</reference>
<dbReference type="EMBL" id="BAAAZR010000002">
    <property type="protein sequence ID" value="GAA3800563.1"/>
    <property type="molecule type" value="Genomic_DNA"/>
</dbReference>
<dbReference type="Pfam" id="PF00528">
    <property type="entry name" value="BPD_transp_1"/>
    <property type="match status" value="1"/>
</dbReference>
<sequence>MRWSWFPGHADDLASLTLLHLQMTVLAVGLGILIAVPLAILAHRVGRVRGPVLALTGVLFTIPSLALFILLLPFTGLSMTTAVIGLTVYTLVVLVRNTIEGLSSVPPHISEAARAMGYGRTHVLLAVELPLALPVVMAGVRIATVMTISLVSVAGFIGQGALGQLFIDGFQRNFPEPIVAGIALTLLLALVADVLLVGVQRALTPWTRR</sequence>
<dbReference type="CDD" id="cd06261">
    <property type="entry name" value="TM_PBP2"/>
    <property type="match status" value="1"/>
</dbReference>
<comment type="caution">
    <text evidence="8">The sequence shown here is derived from an EMBL/GenBank/DDBJ whole genome shotgun (WGS) entry which is preliminary data.</text>
</comment>
<evidence type="ECO:0000313" key="9">
    <source>
        <dbReference type="Proteomes" id="UP001500888"/>
    </source>
</evidence>
<evidence type="ECO:0000259" key="7">
    <source>
        <dbReference type="PROSITE" id="PS50928"/>
    </source>
</evidence>
<evidence type="ECO:0000256" key="1">
    <source>
        <dbReference type="ARBA" id="ARBA00004141"/>
    </source>
</evidence>
<dbReference type="InterPro" id="IPR051204">
    <property type="entry name" value="ABC_transp_perm/SBD"/>
</dbReference>